<keyword evidence="2" id="KW-1185">Reference proteome</keyword>
<dbReference type="SUPFAM" id="SSF75005">
    <property type="entry name" value="Arabinanase/levansucrase/invertase"/>
    <property type="match status" value="1"/>
</dbReference>
<name>A0ABS0XTJ0_9SPHN</name>
<comment type="caution">
    <text evidence="1">The sequence shown here is derived from an EMBL/GenBank/DDBJ whole genome shotgun (WGS) entry which is preliminary data.</text>
</comment>
<gene>
    <name evidence="1" type="ORF">JAO74_16415</name>
</gene>
<evidence type="ECO:0000313" key="2">
    <source>
        <dbReference type="Proteomes" id="UP000640426"/>
    </source>
</evidence>
<accession>A0ABS0XTJ0</accession>
<proteinExistence type="predicted"/>
<keyword evidence="1" id="KW-0378">Hydrolase</keyword>
<evidence type="ECO:0000313" key="1">
    <source>
        <dbReference type="EMBL" id="MBJ6123372.1"/>
    </source>
</evidence>
<dbReference type="InterPro" id="IPR023296">
    <property type="entry name" value="Glyco_hydro_beta-prop_sf"/>
</dbReference>
<organism evidence="1 2">
    <name type="scientific">Sphingomonas mollis</name>
    <dbReference type="NCBI Taxonomy" id="2795726"/>
    <lineage>
        <taxon>Bacteria</taxon>
        <taxon>Pseudomonadati</taxon>
        <taxon>Pseudomonadota</taxon>
        <taxon>Alphaproteobacteria</taxon>
        <taxon>Sphingomonadales</taxon>
        <taxon>Sphingomonadaceae</taxon>
        <taxon>Sphingomonas</taxon>
    </lineage>
</organism>
<dbReference type="Proteomes" id="UP000640426">
    <property type="component" value="Unassembled WGS sequence"/>
</dbReference>
<dbReference type="EMBL" id="JAELXS010000011">
    <property type="protein sequence ID" value="MBJ6123372.1"/>
    <property type="molecule type" value="Genomic_DNA"/>
</dbReference>
<dbReference type="GO" id="GO:0016798">
    <property type="term" value="F:hydrolase activity, acting on glycosyl bonds"/>
    <property type="evidence" value="ECO:0007669"/>
    <property type="project" value="UniProtKB-KW"/>
</dbReference>
<dbReference type="Gene3D" id="2.115.10.20">
    <property type="entry name" value="Glycosyl hydrolase domain, family 43"/>
    <property type="match status" value="1"/>
</dbReference>
<reference evidence="2" key="1">
    <citation type="submission" date="2020-12" db="EMBL/GenBank/DDBJ databases">
        <title>Hymenobacter sp.</title>
        <authorList>
            <person name="Kim M.K."/>
        </authorList>
    </citation>
    <scope>NUCLEOTIDE SEQUENCE [LARGE SCALE GENOMIC DNA]</scope>
    <source>
        <strain evidence="2">BT553</strain>
    </source>
</reference>
<keyword evidence="1" id="KW-0326">Glycosidase</keyword>
<sequence>MTTFAVEQLDTVQLAAGSAIDGMDLMSPFVWQEDGRYRMMVRAVPNPLTPHDPTGLIALGASDDGLTFAVDPRLAITPGPGADDVGGCEDPTVVMIEPGDGAGGHRYLVYYTGVDATRSQGAMILASGPDLGDLTKCEVVLKAPPGEGNIKEATLARTPAGGWRLFYEYAADGASRIGMAAGPTAQGPWTVQPDPFGIRDDSWDNWHLSTGPIVSVAGRDPVMFYNGATHDARWRIGWVSFDPQFTRVTGRGLEPMLVPPPAVDRAATDIAFAASMVMEGDMIALYFSIEDRILRRALIRRYDR</sequence>
<protein>
    <submittedName>
        <fullName evidence="1">Glycosidase</fullName>
    </submittedName>
</protein>
<dbReference type="RefSeq" id="WP_199040674.1">
    <property type="nucleotide sequence ID" value="NZ_JAELXS010000011.1"/>
</dbReference>